<dbReference type="SUPFAM" id="SSF110849">
    <property type="entry name" value="ParB/Sulfiredoxin"/>
    <property type="match status" value="1"/>
</dbReference>
<proteinExistence type="predicted"/>
<dbReference type="AlphaFoldDB" id="A0A268S4F0"/>
<sequence>MAYDVVTDKRYTIDFDELETMVRKSPLNFHYKNEWISGWLEVLNKAEQDTDAQINNISFEGCEVFQKELHFPTFTFYFNFVIPGTEHFIEELNPKTHTILLKDIRDKSFALDWTPTDDWRRSVNNQKPIMCTRFPYGVNEYLLIDGNHRLTAKMHTKQEAIKSYIISPREIVDHKILPMAIDRVMYLFIIESANFTKALSEKKYTDREIFDSSLVHSAFANFFK</sequence>
<evidence type="ECO:0008006" key="3">
    <source>
        <dbReference type="Google" id="ProtNLM"/>
    </source>
</evidence>
<name>A0A268S4F0_SHOCL</name>
<gene>
    <name evidence="1" type="ORF">CHH61_03475</name>
</gene>
<accession>A0A268S4F0</accession>
<dbReference type="EMBL" id="NPBS01000014">
    <property type="protein sequence ID" value="PAF27392.1"/>
    <property type="molecule type" value="Genomic_DNA"/>
</dbReference>
<evidence type="ECO:0000313" key="2">
    <source>
        <dbReference type="Proteomes" id="UP000216133"/>
    </source>
</evidence>
<dbReference type="Proteomes" id="UP000216133">
    <property type="component" value="Unassembled WGS sequence"/>
</dbReference>
<reference evidence="1 2" key="1">
    <citation type="submission" date="2017-07" db="EMBL/GenBank/DDBJ databases">
        <title>Isolation and whole genome analysis of endospore-forming bacteria from heroin.</title>
        <authorList>
            <person name="Kalinowski J."/>
            <person name="Ahrens B."/>
            <person name="Al-Dilaimi A."/>
            <person name="Winkler A."/>
            <person name="Wibberg D."/>
            <person name="Schleenbecker U."/>
            <person name="Ruckert C."/>
            <person name="Wolfel R."/>
            <person name="Grass G."/>
        </authorList>
    </citation>
    <scope>NUCLEOTIDE SEQUENCE [LARGE SCALE GENOMIC DNA]</scope>
    <source>
        <strain evidence="1 2">7523-2</strain>
    </source>
</reference>
<dbReference type="RefSeq" id="WP_095327805.1">
    <property type="nucleotide sequence ID" value="NZ_NPBS01000014.1"/>
</dbReference>
<comment type="caution">
    <text evidence="1">The sequence shown here is derived from an EMBL/GenBank/DDBJ whole genome shotgun (WGS) entry which is preliminary data.</text>
</comment>
<dbReference type="InterPro" id="IPR036086">
    <property type="entry name" value="ParB/Sulfiredoxin_sf"/>
</dbReference>
<evidence type="ECO:0000313" key="1">
    <source>
        <dbReference type="EMBL" id="PAF27392.1"/>
    </source>
</evidence>
<protein>
    <recommendedName>
        <fullName evidence="3">ParB/Sulfiredoxin domain-containing protein</fullName>
    </recommendedName>
</protein>
<organism evidence="1 2">
    <name type="scientific">Shouchella clausii</name>
    <name type="common">Alkalihalobacillus clausii</name>
    <dbReference type="NCBI Taxonomy" id="79880"/>
    <lineage>
        <taxon>Bacteria</taxon>
        <taxon>Bacillati</taxon>
        <taxon>Bacillota</taxon>
        <taxon>Bacilli</taxon>
        <taxon>Bacillales</taxon>
        <taxon>Bacillaceae</taxon>
        <taxon>Shouchella</taxon>
    </lineage>
</organism>